<reference evidence="1 2" key="1">
    <citation type="submission" date="2024-02" db="EMBL/GenBank/DDBJ databases">
        <authorList>
            <person name="Chen Y."/>
            <person name="Shah S."/>
            <person name="Dougan E. K."/>
            <person name="Thang M."/>
            <person name="Chan C."/>
        </authorList>
    </citation>
    <scope>NUCLEOTIDE SEQUENCE [LARGE SCALE GENOMIC DNA]</scope>
</reference>
<accession>A0ABP0MW41</accession>
<keyword evidence="1" id="KW-0687">Ribonucleoprotein</keyword>
<protein>
    <submittedName>
        <fullName evidence="1">40S ribosomal protein S6</fullName>
    </submittedName>
</protein>
<gene>
    <name evidence="1" type="ORF">SCF082_LOCUS30090</name>
</gene>
<dbReference type="Proteomes" id="UP001642464">
    <property type="component" value="Unassembled WGS sequence"/>
</dbReference>
<name>A0ABP0MW41_9DINO</name>
<dbReference type="GO" id="GO:0005840">
    <property type="term" value="C:ribosome"/>
    <property type="evidence" value="ECO:0007669"/>
    <property type="project" value="UniProtKB-KW"/>
</dbReference>
<evidence type="ECO:0000313" key="2">
    <source>
        <dbReference type="Proteomes" id="UP001642464"/>
    </source>
</evidence>
<comment type="caution">
    <text evidence="1">The sequence shown here is derived from an EMBL/GenBank/DDBJ whole genome shotgun (WGS) entry which is preliminary data.</text>
</comment>
<sequence>MPWTAWGLPEMMQQAFWHDMPLAFATASDADFISLNRELQSLLYTYIPDSTFFVDKPSQIIFPDHSPSQYAMGIYKTMKTDTVLSKWAADGFDAAADRAFAVTRSNVVCYLLFHVRRGSWFDARIERAVNSP</sequence>
<evidence type="ECO:0000313" key="1">
    <source>
        <dbReference type="EMBL" id="CAK9055726.1"/>
    </source>
</evidence>
<dbReference type="EMBL" id="CAXAMM010024658">
    <property type="protein sequence ID" value="CAK9055726.1"/>
    <property type="molecule type" value="Genomic_DNA"/>
</dbReference>
<organism evidence="1 2">
    <name type="scientific">Durusdinium trenchii</name>
    <dbReference type="NCBI Taxonomy" id="1381693"/>
    <lineage>
        <taxon>Eukaryota</taxon>
        <taxon>Sar</taxon>
        <taxon>Alveolata</taxon>
        <taxon>Dinophyceae</taxon>
        <taxon>Suessiales</taxon>
        <taxon>Symbiodiniaceae</taxon>
        <taxon>Durusdinium</taxon>
    </lineage>
</organism>
<keyword evidence="1" id="KW-0689">Ribosomal protein</keyword>
<proteinExistence type="predicted"/>
<keyword evidence="2" id="KW-1185">Reference proteome</keyword>